<evidence type="ECO:0000313" key="7">
    <source>
        <dbReference type="EMBL" id="REH54993.1"/>
    </source>
</evidence>
<dbReference type="RefSeq" id="WP_116171993.1">
    <property type="nucleotide sequence ID" value="NZ_CP144375.1"/>
</dbReference>
<evidence type="ECO:0000313" key="8">
    <source>
        <dbReference type="Proteomes" id="UP000256269"/>
    </source>
</evidence>
<keyword evidence="5 6" id="KW-0472">Membrane</keyword>
<comment type="caution">
    <text evidence="7">The sequence shown here is derived from an EMBL/GenBank/DDBJ whole genome shotgun (WGS) entry which is preliminary data.</text>
</comment>
<protein>
    <submittedName>
        <fullName evidence="7">Threonine/homoserine/homoserine lactone efflux protein</fullName>
    </submittedName>
</protein>
<organism evidence="7 8">
    <name type="scientific">Kutzneria buriramensis</name>
    <dbReference type="NCBI Taxonomy" id="1045776"/>
    <lineage>
        <taxon>Bacteria</taxon>
        <taxon>Bacillati</taxon>
        <taxon>Actinomycetota</taxon>
        <taxon>Actinomycetes</taxon>
        <taxon>Pseudonocardiales</taxon>
        <taxon>Pseudonocardiaceae</taxon>
        <taxon>Kutzneria</taxon>
    </lineage>
</organism>
<evidence type="ECO:0000256" key="5">
    <source>
        <dbReference type="ARBA" id="ARBA00023136"/>
    </source>
</evidence>
<dbReference type="Proteomes" id="UP000256269">
    <property type="component" value="Unassembled WGS sequence"/>
</dbReference>
<evidence type="ECO:0000256" key="6">
    <source>
        <dbReference type="SAM" id="Phobius"/>
    </source>
</evidence>
<feature type="transmembrane region" description="Helical" evidence="6">
    <location>
        <begin position="67"/>
        <end position="85"/>
    </location>
</feature>
<dbReference type="GO" id="GO:0005886">
    <property type="term" value="C:plasma membrane"/>
    <property type="evidence" value="ECO:0007669"/>
    <property type="project" value="UniProtKB-SubCell"/>
</dbReference>
<dbReference type="InterPro" id="IPR001123">
    <property type="entry name" value="LeuE-type"/>
</dbReference>
<dbReference type="GO" id="GO:0015171">
    <property type="term" value="F:amino acid transmembrane transporter activity"/>
    <property type="evidence" value="ECO:0007669"/>
    <property type="project" value="TreeGrafter"/>
</dbReference>
<dbReference type="EMBL" id="QUNO01000001">
    <property type="protein sequence ID" value="REH54993.1"/>
    <property type="molecule type" value="Genomic_DNA"/>
</dbReference>
<keyword evidence="3 6" id="KW-0812">Transmembrane</keyword>
<dbReference type="PIRSF" id="PIRSF006324">
    <property type="entry name" value="LeuE"/>
    <property type="match status" value="1"/>
</dbReference>
<reference evidence="7 8" key="1">
    <citation type="submission" date="2018-08" db="EMBL/GenBank/DDBJ databases">
        <title>Genomic Encyclopedia of Archaeal and Bacterial Type Strains, Phase II (KMG-II): from individual species to whole genera.</title>
        <authorList>
            <person name="Goeker M."/>
        </authorList>
    </citation>
    <scope>NUCLEOTIDE SEQUENCE [LARGE SCALE GENOMIC DNA]</scope>
    <source>
        <strain evidence="7 8">DSM 45791</strain>
    </source>
</reference>
<dbReference type="AlphaFoldDB" id="A0A3E0I8B7"/>
<comment type="subcellular location">
    <subcellularLocation>
        <location evidence="1">Cell membrane</location>
        <topology evidence="1">Multi-pass membrane protein</topology>
    </subcellularLocation>
</comment>
<evidence type="ECO:0000256" key="3">
    <source>
        <dbReference type="ARBA" id="ARBA00022692"/>
    </source>
</evidence>
<proteinExistence type="predicted"/>
<keyword evidence="2" id="KW-1003">Cell membrane</keyword>
<evidence type="ECO:0000256" key="4">
    <source>
        <dbReference type="ARBA" id="ARBA00022989"/>
    </source>
</evidence>
<gene>
    <name evidence="7" type="ORF">BCF44_1018</name>
</gene>
<name>A0A3E0I8B7_9PSEU</name>
<sequence length="209" mass="22083">MISAAFVLTCLLVIVAPGPSLAVLLTQSLRSGRAAGLATVAGNTTGLIVWATASAFGLTVLIRTSEIAFVVLKVAGAVYLCWLGVQSLRRSRREPAKLAEAEEGAQRGLLASLRAGFMTNVTNPKAAVLYLALLPQFLPPDGNPLVDTFVLAAVQMALSASYYTLVVLAIGLARRLLSRPVVRRWMDRVSGLVLVGLGIRMVTLSRAAL</sequence>
<dbReference type="OrthoDB" id="3175972at2"/>
<evidence type="ECO:0000256" key="2">
    <source>
        <dbReference type="ARBA" id="ARBA00022475"/>
    </source>
</evidence>
<accession>A0A3E0I8B7</accession>
<feature type="transmembrane region" description="Helical" evidence="6">
    <location>
        <begin position="149"/>
        <end position="173"/>
    </location>
</feature>
<keyword evidence="4 6" id="KW-1133">Transmembrane helix</keyword>
<dbReference type="Pfam" id="PF01810">
    <property type="entry name" value="LysE"/>
    <property type="match status" value="1"/>
</dbReference>
<keyword evidence="8" id="KW-1185">Reference proteome</keyword>
<dbReference type="PANTHER" id="PTHR30086">
    <property type="entry name" value="ARGININE EXPORTER PROTEIN ARGO"/>
    <property type="match status" value="1"/>
</dbReference>
<feature type="transmembrane region" description="Helical" evidence="6">
    <location>
        <begin position="185"/>
        <end position="203"/>
    </location>
</feature>
<evidence type="ECO:0000256" key="1">
    <source>
        <dbReference type="ARBA" id="ARBA00004651"/>
    </source>
</evidence>
<feature type="transmembrane region" description="Helical" evidence="6">
    <location>
        <begin position="38"/>
        <end position="60"/>
    </location>
</feature>
<dbReference type="PANTHER" id="PTHR30086:SF20">
    <property type="entry name" value="ARGININE EXPORTER PROTEIN ARGO-RELATED"/>
    <property type="match status" value="1"/>
</dbReference>